<evidence type="ECO:0000313" key="2">
    <source>
        <dbReference type="Proteomes" id="UP000539372"/>
    </source>
</evidence>
<dbReference type="Gene3D" id="3.40.50.2000">
    <property type="entry name" value="Glycogen Phosphorylase B"/>
    <property type="match status" value="2"/>
</dbReference>
<dbReference type="SUPFAM" id="SSF53756">
    <property type="entry name" value="UDP-Glycosyltransferase/glycogen phosphorylase"/>
    <property type="match status" value="1"/>
</dbReference>
<proteinExistence type="predicted"/>
<dbReference type="Pfam" id="PF13692">
    <property type="entry name" value="Glyco_trans_1_4"/>
    <property type="match status" value="1"/>
</dbReference>
<dbReference type="PANTHER" id="PTHR45947">
    <property type="entry name" value="SULFOQUINOVOSYL TRANSFERASE SQD2"/>
    <property type="match status" value="1"/>
</dbReference>
<dbReference type="InterPro" id="IPR050194">
    <property type="entry name" value="Glycosyltransferase_grp1"/>
</dbReference>
<dbReference type="PANTHER" id="PTHR45947:SF3">
    <property type="entry name" value="SULFOQUINOVOSYL TRANSFERASE SQD2"/>
    <property type="match status" value="1"/>
</dbReference>
<evidence type="ECO:0000313" key="1">
    <source>
        <dbReference type="EMBL" id="NMM45168.1"/>
    </source>
</evidence>
<dbReference type="EMBL" id="JABBNT010000003">
    <property type="protein sequence ID" value="NMM45168.1"/>
    <property type="molecule type" value="Genomic_DNA"/>
</dbReference>
<dbReference type="CDD" id="cd03801">
    <property type="entry name" value="GT4_PimA-like"/>
    <property type="match status" value="1"/>
</dbReference>
<reference evidence="1 2" key="1">
    <citation type="submission" date="2020-04" db="EMBL/GenBank/DDBJ databases">
        <title>Rhodospirillaceae bacterium KN72 isolated from deep sea.</title>
        <authorList>
            <person name="Zhang D.-C."/>
        </authorList>
    </citation>
    <scope>NUCLEOTIDE SEQUENCE [LARGE SCALE GENOMIC DNA]</scope>
    <source>
        <strain evidence="1 2">KN72</strain>
    </source>
</reference>
<dbReference type="AlphaFoldDB" id="A0A7Y0E114"/>
<comment type="caution">
    <text evidence="1">The sequence shown here is derived from an EMBL/GenBank/DDBJ whole genome shotgun (WGS) entry which is preliminary data.</text>
</comment>
<gene>
    <name evidence="1" type="ORF">HH303_11805</name>
</gene>
<dbReference type="GO" id="GO:0016757">
    <property type="term" value="F:glycosyltransferase activity"/>
    <property type="evidence" value="ECO:0007669"/>
    <property type="project" value="TreeGrafter"/>
</dbReference>
<organism evidence="1 2">
    <name type="scientific">Pacificispira spongiicola</name>
    <dbReference type="NCBI Taxonomy" id="2729598"/>
    <lineage>
        <taxon>Bacteria</taxon>
        <taxon>Pseudomonadati</taxon>
        <taxon>Pseudomonadota</taxon>
        <taxon>Alphaproteobacteria</taxon>
        <taxon>Rhodospirillales</taxon>
        <taxon>Rhodospirillaceae</taxon>
        <taxon>Pacificispira</taxon>
    </lineage>
</organism>
<sequence>MTPRIAFHAPLKPPTHPVPSGDRRFARLLMQALRRAGFTVDLASRLRSRNAAFDPAVQSRLDVRATRIRDRLSATWRRDGAPDLWMTYHLYDKAPDLLGPVLCREFSVPYVVVEASLSPRRTGTPAHALVEAALRQAALILQPNPKDLPEVARLNGVTADQVRLPPFLDVARDVPVNPSRRVLRREMAMNYGINPDSVWAVATGMMRPGGKTESFRILAAACRKIDADFTLLILGDGDARDEVEAAFSGDGRVRFLGAVDRATVGRVNRAADLFVWPAIQEAFGMAPLEAQAAGLPVVAGDRPGLRGIVDAGVTGLLVPEGDVDAFADAMRHLLTDDAGRARMAAAARAHVLANHDIGGAAALLRRTLLPLIEKGRAA</sequence>
<dbReference type="RefSeq" id="WP_169625529.1">
    <property type="nucleotide sequence ID" value="NZ_JABBNT010000003.1"/>
</dbReference>
<protein>
    <submittedName>
        <fullName evidence="1">Glycosyltransferase family 4 protein</fullName>
    </submittedName>
</protein>
<accession>A0A7Y0E114</accession>
<keyword evidence="1" id="KW-0808">Transferase</keyword>
<dbReference type="Proteomes" id="UP000539372">
    <property type="component" value="Unassembled WGS sequence"/>
</dbReference>
<name>A0A7Y0E114_9PROT</name>
<keyword evidence="2" id="KW-1185">Reference proteome</keyword>